<dbReference type="InterPro" id="IPR012337">
    <property type="entry name" value="RNaseH-like_sf"/>
</dbReference>
<feature type="domain" description="YprB ribonuclease H-like" evidence="1">
    <location>
        <begin position="12"/>
        <end position="160"/>
    </location>
</feature>
<proteinExistence type="predicted"/>
<comment type="caution">
    <text evidence="2">The sequence shown here is derived from an EMBL/GenBank/DDBJ whole genome shotgun (WGS) entry which is preliminary data.</text>
</comment>
<name>X1GYN4_9ZZZZ</name>
<evidence type="ECO:0000313" key="2">
    <source>
        <dbReference type="EMBL" id="GAH38123.1"/>
    </source>
</evidence>
<dbReference type="Pfam" id="PF13482">
    <property type="entry name" value="RNase_H_2"/>
    <property type="match status" value="1"/>
</dbReference>
<gene>
    <name evidence="2" type="ORF">S03H2_13547</name>
</gene>
<reference evidence="2" key="1">
    <citation type="journal article" date="2014" name="Front. Microbiol.">
        <title>High frequency of phylogenetically diverse reductive dehalogenase-homologous genes in deep subseafloor sedimentary metagenomes.</title>
        <authorList>
            <person name="Kawai M."/>
            <person name="Futagami T."/>
            <person name="Toyoda A."/>
            <person name="Takaki Y."/>
            <person name="Nishi S."/>
            <person name="Hori S."/>
            <person name="Arai W."/>
            <person name="Tsubouchi T."/>
            <person name="Morono Y."/>
            <person name="Uchiyama I."/>
            <person name="Ito T."/>
            <person name="Fujiyama A."/>
            <person name="Inagaki F."/>
            <person name="Takami H."/>
        </authorList>
    </citation>
    <scope>NUCLEOTIDE SEQUENCE</scope>
    <source>
        <strain evidence="2">Expedition CK06-06</strain>
    </source>
</reference>
<dbReference type="EMBL" id="BARU01006874">
    <property type="protein sequence ID" value="GAH38123.1"/>
    <property type="molecule type" value="Genomic_DNA"/>
</dbReference>
<organism evidence="2">
    <name type="scientific">marine sediment metagenome</name>
    <dbReference type="NCBI Taxonomy" id="412755"/>
    <lineage>
        <taxon>unclassified sequences</taxon>
        <taxon>metagenomes</taxon>
        <taxon>ecological metagenomes</taxon>
    </lineage>
</organism>
<dbReference type="PANTHER" id="PTHR38462:SF1">
    <property type="entry name" value="YPRB RIBONUCLEASE H-LIKE DOMAIN-CONTAINING PROTEIN"/>
    <property type="match status" value="1"/>
</dbReference>
<protein>
    <recommendedName>
        <fullName evidence="1">YprB ribonuclease H-like domain-containing protein</fullName>
    </recommendedName>
</protein>
<accession>X1GYN4</accession>
<dbReference type="SUPFAM" id="SSF53098">
    <property type="entry name" value="Ribonuclease H-like"/>
    <property type="match status" value="1"/>
</dbReference>
<evidence type="ECO:0000259" key="1">
    <source>
        <dbReference type="Pfam" id="PF13482"/>
    </source>
</evidence>
<sequence length="166" mass="19239">MFAPVERRIVKAFLDIETSFEGEITVLGIYRGDGTLIQLVGKEITKPNLFKSLVGTTAIYTYNGSRFDLPVIKEKLNVDLDDFFATYDLMYDCWERNLYGGLKKVEQILGIKRRLKEVDGWVAMELWYQYEKENNKKALQVLLEYNKEDIVNLPILMEKLGKRGGD</sequence>
<dbReference type="PANTHER" id="PTHR38462">
    <property type="entry name" value="EXONUCLEASE-LIKE PROTEIN"/>
    <property type="match status" value="1"/>
</dbReference>
<dbReference type="InterPro" id="IPR038720">
    <property type="entry name" value="YprB_RNase_H-like_dom"/>
</dbReference>
<dbReference type="AlphaFoldDB" id="X1GYN4"/>